<name>A9WU99_RENSM</name>
<evidence type="ECO:0000313" key="1">
    <source>
        <dbReference type="EMBL" id="ABY24769.1"/>
    </source>
</evidence>
<keyword evidence="2" id="KW-1185">Reference proteome</keyword>
<dbReference type="HOGENOM" id="CLU_1873746_0_0_11"/>
<protein>
    <submittedName>
        <fullName evidence="1">Uncharacterized protein</fullName>
    </submittedName>
</protein>
<proteinExistence type="predicted"/>
<reference evidence="2" key="1">
    <citation type="journal article" date="2008" name="J. Bacteriol.">
        <title>Genome sequence of the fish pathogen Renibacterium salmoninarum suggests reductive evolution away from an environmental Arthrobacter ancestor.</title>
        <authorList>
            <person name="Wiens G.D."/>
            <person name="Rockey D.D."/>
            <person name="Wu Z."/>
            <person name="Chang J."/>
            <person name="Levy R."/>
            <person name="Crane S."/>
            <person name="Chen D.S."/>
            <person name="Capri G.R."/>
            <person name="Burnett J.R."/>
            <person name="Sudheesh P.S."/>
            <person name="Schipma M.J."/>
            <person name="Burd H."/>
            <person name="Bhattacharyya A."/>
            <person name="Rhodes L.D."/>
            <person name="Kaul R."/>
            <person name="Strom M.S."/>
        </authorList>
    </citation>
    <scope>NUCLEOTIDE SEQUENCE [LARGE SCALE GENOMIC DNA]</scope>
    <source>
        <strain evidence="2">ATCC 33209 / DSM 20767 / JCM 11484 / NBRC 15589 / NCIMB 2235</strain>
    </source>
</reference>
<gene>
    <name evidence="1" type="ordered locus">RSal33209_3048</name>
</gene>
<evidence type="ECO:0000313" key="2">
    <source>
        <dbReference type="Proteomes" id="UP000002007"/>
    </source>
</evidence>
<dbReference type="Proteomes" id="UP000002007">
    <property type="component" value="Chromosome"/>
</dbReference>
<accession>A9WU99</accession>
<dbReference type="AlphaFoldDB" id="A9WU99"/>
<dbReference type="EMBL" id="CP000910">
    <property type="protein sequence ID" value="ABY24769.1"/>
    <property type="molecule type" value="Genomic_DNA"/>
</dbReference>
<organism evidence="1 2">
    <name type="scientific">Renibacterium salmoninarum (strain ATCC 33209 / DSM 20767 / JCM 11484 / NBRC 15589 / NCIMB 2235)</name>
    <dbReference type="NCBI Taxonomy" id="288705"/>
    <lineage>
        <taxon>Bacteria</taxon>
        <taxon>Bacillati</taxon>
        <taxon>Actinomycetota</taxon>
        <taxon>Actinomycetes</taxon>
        <taxon>Micrococcales</taxon>
        <taxon>Micrococcaceae</taxon>
        <taxon>Renibacterium</taxon>
    </lineage>
</organism>
<sequence>MPARAMLRLLVFGLSLRVRGWLARISWRSSVELGIGGTVGLKITGHLGAVTHAPNPPHHIHDQKGHDAHHKKRKEEAQEAWADLIRAQSGLERRGIAGAGGGVEQHDQWQHLAIIPRQGTSLEIQLAESRQLFDKR</sequence>
<dbReference type="KEGG" id="rsa:RSal33209_3048"/>